<dbReference type="Proteomes" id="UP000800094">
    <property type="component" value="Unassembled WGS sequence"/>
</dbReference>
<gene>
    <name evidence="1" type="ORF">BU26DRAFT_68913</name>
</gene>
<organism evidence="1 2">
    <name type="scientific">Trematosphaeria pertusa</name>
    <dbReference type="NCBI Taxonomy" id="390896"/>
    <lineage>
        <taxon>Eukaryota</taxon>
        <taxon>Fungi</taxon>
        <taxon>Dikarya</taxon>
        <taxon>Ascomycota</taxon>
        <taxon>Pezizomycotina</taxon>
        <taxon>Dothideomycetes</taxon>
        <taxon>Pleosporomycetidae</taxon>
        <taxon>Pleosporales</taxon>
        <taxon>Massarineae</taxon>
        <taxon>Trematosphaeriaceae</taxon>
        <taxon>Trematosphaeria</taxon>
    </lineage>
</organism>
<dbReference type="AlphaFoldDB" id="A0A6A6I7E5"/>
<dbReference type="EMBL" id="ML987200">
    <property type="protein sequence ID" value="KAF2245463.1"/>
    <property type="molecule type" value="Genomic_DNA"/>
</dbReference>
<name>A0A6A6I7E5_9PLEO</name>
<evidence type="ECO:0000313" key="1">
    <source>
        <dbReference type="EMBL" id="KAF2245463.1"/>
    </source>
</evidence>
<evidence type="ECO:0000313" key="2">
    <source>
        <dbReference type="Proteomes" id="UP000800094"/>
    </source>
</evidence>
<protein>
    <submittedName>
        <fullName evidence="1">Uncharacterized protein</fullName>
    </submittedName>
</protein>
<accession>A0A6A6I7E5</accession>
<reference evidence="1" key="1">
    <citation type="journal article" date="2020" name="Stud. Mycol.">
        <title>101 Dothideomycetes genomes: a test case for predicting lifestyles and emergence of pathogens.</title>
        <authorList>
            <person name="Haridas S."/>
            <person name="Albert R."/>
            <person name="Binder M."/>
            <person name="Bloem J."/>
            <person name="Labutti K."/>
            <person name="Salamov A."/>
            <person name="Andreopoulos B."/>
            <person name="Baker S."/>
            <person name="Barry K."/>
            <person name="Bills G."/>
            <person name="Bluhm B."/>
            <person name="Cannon C."/>
            <person name="Castanera R."/>
            <person name="Culley D."/>
            <person name="Daum C."/>
            <person name="Ezra D."/>
            <person name="Gonzalez J."/>
            <person name="Henrissat B."/>
            <person name="Kuo A."/>
            <person name="Liang C."/>
            <person name="Lipzen A."/>
            <person name="Lutzoni F."/>
            <person name="Magnuson J."/>
            <person name="Mondo S."/>
            <person name="Nolan M."/>
            <person name="Ohm R."/>
            <person name="Pangilinan J."/>
            <person name="Park H.-J."/>
            <person name="Ramirez L."/>
            <person name="Alfaro M."/>
            <person name="Sun H."/>
            <person name="Tritt A."/>
            <person name="Yoshinaga Y."/>
            <person name="Zwiers L.-H."/>
            <person name="Turgeon B."/>
            <person name="Goodwin S."/>
            <person name="Spatafora J."/>
            <person name="Crous P."/>
            <person name="Grigoriev I."/>
        </authorList>
    </citation>
    <scope>NUCLEOTIDE SEQUENCE</scope>
    <source>
        <strain evidence="1">CBS 122368</strain>
    </source>
</reference>
<sequence>MSQCLFPTSATPALDFHHQPRYRHAKPCNVFSEGMKKTRVGMTCNVIRSKRSSCDTRKRSGLTSPNTHARLGTEEETFLTISLVSPYCLGLAIYNHSICFTRGLCLTAMSNKLDCSPNTHARLGTEEATFLTISLVSPYCLGLAIYNHSVCFTRGLCLTAMSNKLDC</sequence>
<dbReference type="RefSeq" id="XP_033680467.1">
    <property type="nucleotide sequence ID" value="XM_033836220.1"/>
</dbReference>
<keyword evidence="2" id="KW-1185">Reference proteome</keyword>
<dbReference type="GeneID" id="54589550"/>
<proteinExistence type="predicted"/>